<dbReference type="PANTHER" id="PTHR21666:SF270">
    <property type="entry name" value="MUREIN HYDROLASE ACTIVATOR ENVC"/>
    <property type="match status" value="1"/>
</dbReference>
<dbReference type="OrthoDB" id="9809488at2"/>
<dbReference type="InterPro" id="IPR050570">
    <property type="entry name" value="Cell_wall_metabolism_enzyme"/>
</dbReference>
<feature type="region of interest" description="Disordered" evidence="1">
    <location>
        <begin position="1"/>
        <end position="33"/>
    </location>
</feature>
<dbReference type="PANTHER" id="PTHR21666">
    <property type="entry name" value="PEPTIDASE-RELATED"/>
    <property type="match status" value="1"/>
</dbReference>
<feature type="domain" description="M23ase beta-sheet core" evidence="2">
    <location>
        <begin position="197"/>
        <end position="287"/>
    </location>
</feature>
<protein>
    <submittedName>
        <fullName evidence="3">M23 family peptidase</fullName>
    </submittedName>
</protein>
<dbReference type="Pfam" id="PF01551">
    <property type="entry name" value="Peptidase_M23"/>
    <property type="match status" value="1"/>
</dbReference>
<dbReference type="Proteomes" id="UP000267798">
    <property type="component" value="Unassembled WGS sequence"/>
</dbReference>
<evidence type="ECO:0000313" key="3">
    <source>
        <dbReference type="EMBL" id="RJX39224.1"/>
    </source>
</evidence>
<keyword evidence="4" id="KW-1185">Reference proteome</keyword>
<comment type="caution">
    <text evidence="3">The sequence shown here is derived from an EMBL/GenBank/DDBJ whole genome shotgun (WGS) entry which is preliminary data.</text>
</comment>
<dbReference type="AlphaFoldDB" id="A0A3A6PZR5"/>
<feature type="compositionally biased region" description="Polar residues" evidence="1">
    <location>
        <begin position="15"/>
        <end position="31"/>
    </location>
</feature>
<sequence>MLTACSGDAKPAATPQATPISTGGEQTVNESSRIEPDDLAKAILDGEYSRIYKQLSQDFRSQVGEEEFKTIAADTTAGIESFKESSSLKLNGLDQRIWLSSSNDIGMLAAFDQDNVIVALQFQQLEQHADTDQLYTKVTYDWPMNGDWFVFWGGTNVFDNYHYAHPSQRYAYDLVQVKDGMSYEGDPGKNESYFAFGQDVVAPADGTVVAVVNDIADNEPVGVMNEKAPAGNVVVIDHGGEFSYLAHLKKGSATVKAGDQVKRGDKIGEVGNSGNSSEAHMHFQVSDGSDLFESKSIRVKWSNDLEPVRGGIVSAD</sequence>
<dbReference type="InterPro" id="IPR016047">
    <property type="entry name" value="M23ase_b-sheet_dom"/>
</dbReference>
<dbReference type="SUPFAM" id="SSF51261">
    <property type="entry name" value="Duplicated hybrid motif"/>
    <property type="match status" value="1"/>
</dbReference>
<dbReference type="GO" id="GO:0004222">
    <property type="term" value="F:metalloendopeptidase activity"/>
    <property type="evidence" value="ECO:0007669"/>
    <property type="project" value="TreeGrafter"/>
</dbReference>
<dbReference type="EMBL" id="QXQB01000003">
    <property type="protein sequence ID" value="RJX39224.1"/>
    <property type="molecule type" value="Genomic_DNA"/>
</dbReference>
<proteinExistence type="predicted"/>
<reference evidence="3 4" key="1">
    <citation type="submission" date="2018-09" db="EMBL/GenBank/DDBJ databases">
        <title>Paenibacillus aracenensis nov. sp. isolated from a cave in southern Spain.</title>
        <authorList>
            <person name="Jurado V."/>
            <person name="Gutierrez-Patricio S."/>
            <person name="Gonzalez-Pimentel J.L."/>
            <person name="Miller A.Z."/>
            <person name="Laiz L."/>
            <person name="Saiz-Jimenez C."/>
        </authorList>
    </citation>
    <scope>NUCLEOTIDE SEQUENCE [LARGE SCALE GENOMIC DNA]</scope>
    <source>
        <strain evidence="3 4">JCM 19203</strain>
    </source>
</reference>
<name>A0A3A6PZR5_9BACL</name>
<evidence type="ECO:0000313" key="4">
    <source>
        <dbReference type="Proteomes" id="UP000267798"/>
    </source>
</evidence>
<evidence type="ECO:0000259" key="2">
    <source>
        <dbReference type="Pfam" id="PF01551"/>
    </source>
</evidence>
<organism evidence="3 4">
    <name type="scientific">Paenibacillus pinisoli</name>
    <dbReference type="NCBI Taxonomy" id="1276110"/>
    <lineage>
        <taxon>Bacteria</taxon>
        <taxon>Bacillati</taxon>
        <taxon>Bacillota</taxon>
        <taxon>Bacilli</taxon>
        <taxon>Bacillales</taxon>
        <taxon>Paenibacillaceae</taxon>
        <taxon>Paenibacillus</taxon>
    </lineage>
</organism>
<gene>
    <name evidence="3" type="ORF">D3P09_14185</name>
</gene>
<accession>A0A3A6PZR5</accession>
<dbReference type="InterPro" id="IPR011055">
    <property type="entry name" value="Dup_hybrid_motif"/>
</dbReference>
<dbReference type="CDD" id="cd12797">
    <property type="entry name" value="M23_peptidase"/>
    <property type="match status" value="1"/>
</dbReference>
<dbReference type="Gene3D" id="2.70.70.10">
    <property type="entry name" value="Glucose Permease (Domain IIA)"/>
    <property type="match status" value="1"/>
</dbReference>
<evidence type="ECO:0000256" key="1">
    <source>
        <dbReference type="SAM" id="MobiDB-lite"/>
    </source>
</evidence>